<dbReference type="AlphaFoldDB" id="A0AAP4EXI4"/>
<name>A0AAP4EXI4_9FIRM</name>
<dbReference type="PANTHER" id="PTHR42711">
    <property type="entry name" value="ABC TRANSPORTER ATP-BINDING PROTEIN"/>
    <property type="match status" value="1"/>
</dbReference>
<keyword evidence="3" id="KW-0547">Nucleotide-binding</keyword>
<reference evidence="6 7" key="1">
    <citation type="submission" date="2023-05" db="EMBL/GenBank/DDBJ databases">
        <title>[ruminococcus] sp. nov., isolated from a pig farm feces dump.</title>
        <authorList>
            <person name="Chang Y.-H."/>
        </authorList>
    </citation>
    <scope>NUCLEOTIDE SEQUENCE [LARGE SCALE GENOMIC DNA]</scope>
    <source>
        <strain evidence="6 7">YH-rum2234</strain>
    </source>
</reference>
<keyword evidence="4 6" id="KW-0067">ATP-binding</keyword>
<dbReference type="InterPro" id="IPR027417">
    <property type="entry name" value="P-loop_NTPase"/>
</dbReference>
<dbReference type="Pfam" id="PF00005">
    <property type="entry name" value="ABC_tran"/>
    <property type="match status" value="1"/>
</dbReference>
<evidence type="ECO:0000256" key="1">
    <source>
        <dbReference type="ARBA" id="ARBA00005417"/>
    </source>
</evidence>
<evidence type="ECO:0000313" key="7">
    <source>
        <dbReference type="Proteomes" id="UP001300383"/>
    </source>
</evidence>
<dbReference type="GO" id="GO:0016887">
    <property type="term" value="F:ATP hydrolysis activity"/>
    <property type="evidence" value="ECO:0007669"/>
    <property type="project" value="InterPro"/>
</dbReference>
<dbReference type="SMART" id="SM00382">
    <property type="entry name" value="AAA"/>
    <property type="match status" value="1"/>
</dbReference>
<dbReference type="SUPFAM" id="SSF52540">
    <property type="entry name" value="P-loop containing nucleoside triphosphate hydrolases"/>
    <property type="match status" value="1"/>
</dbReference>
<dbReference type="RefSeq" id="WP_283229426.1">
    <property type="nucleotide sequence ID" value="NZ_JASGBQ010000001.1"/>
</dbReference>
<dbReference type="EMBL" id="JASGBQ010000001">
    <property type="protein sequence ID" value="MDI9240911.1"/>
    <property type="molecule type" value="Genomic_DNA"/>
</dbReference>
<dbReference type="Gene3D" id="3.40.50.300">
    <property type="entry name" value="P-loop containing nucleotide triphosphate hydrolases"/>
    <property type="match status" value="1"/>
</dbReference>
<evidence type="ECO:0000313" key="6">
    <source>
        <dbReference type="EMBL" id="MDI9240911.1"/>
    </source>
</evidence>
<keyword evidence="7" id="KW-1185">Reference proteome</keyword>
<gene>
    <name evidence="6" type="ORF">QJ036_00270</name>
</gene>
<dbReference type="Proteomes" id="UP001300383">
    <property type="component" value="Unassembled WGS sequence"/>
</dbReference>
<accession>A0AAP4EXI4</accession>
<comment type="caution">
    <text evidence="6">The sequence shown here is derived from an EMBL/GenBank/DDBJ whole genome shotgun (WGS) entry which is preliminary data.</text>
</comment>
<dbReference type="PROSITE" id="PS50893">
    <property type="entry name" value="ABC_TRANSPORTER_2"/>
    <property type="match status" value="1"/>
</dbReference>
<proteinExistence type="inferred from homology"/>
<dbReference type="InterPro" id="IPR017871">
    <property type="entry name" value="ABC_transporter-like_CS"/>
</dbReference>
<evidence type="ECO:0000259" key="5">
    <source>
        <dbReference type="PROSITE" id="PS50893"/>
    </source>
</evidence>
<dbReference type="GO" id="GO:0005524">
    <property type="term" value="F:ATP binding"/>
    <property type="evidence" value="ECO:0007669"/>
    <property type="project" value="UniProtKB-KW"/>
</dbReference>
<organism evidence="6 7">
    <name type="scientific">Fusibacillus kribbianus</name>
    <dbReference type="NCBI Taxonomy" id="3044208"/>
    <lineage>
        <taxon>Bacteria</taxon>
        <taxon>Bacillati</taxon>
        <taxon>Bacillota</taxon>
        <taxon>Clostridia</taxon>
        <taxon>Lachnospirales</taxon>
        <taxon>Lachnospiraceae</taxon>
        <taxon>Fusibacillus</taxon>
    </lineage>
</organism>
<dbReference type="InterPro" id="IPR003439">
    <property type="entry name" value="ABC_transporter-like_ATP-bd"/>
</dbReference>
<dbReference type="PROSITE" id="PS00211">
    <property type="entry name" value="ABC_TRANSPORTER_1"/>
    <property type="match status" value="1"/>
</dbReference>
<dbReference type="PANTHER" id="PTHR42711:SF5">
    <property type="entry name" value="ABC TRANSPORTER ATP-BINDING PROTEIN NATA"/>
    <property type="match status" value="1"/>
</dbReference>
<dbReference type="CDD" id="cd03230">
    <property type="entry name" value="ABC_DR_subfamily_A"/>
    <property type="match status" value="1"/>
</dbReference>
<protein>
    <submittedName>
        <fullName evidence="6">ABC transporter ATP-binding protein</fullName>
    </submittedName>
</protein>
<dbReference type="InterPro" id="IPR050763">
    <property type="entry name" value="ABC_transporter_ATP-binding"/>
</dbReference>
<sequence length="254" mass="28443">MDKTCIDVKNAAKEYDGRRVVDGLSFTVCSGEVFGLLGHNGAGKTTTIEMILGLKKPDFGELELFGLEAAKHRKEIFEKVGVQFQSSSYQAAIRVGEVCEEYASLYRKPADYQSLLKQFGLEKLTKSPVMKLSGGERQRLSVVLALIGNPEVIFLDELTTGLDVAARREVWRTLKKLKKQGLTIFLTTHYMEEAEALCDRICILKKGKKVIEGTVGEILQSSPYRTLEEAYLWYMGETVEDSEKEEADNNEAIL</sequence>
<keyword evidence="2" id="KW-0813">Transport</keyword>
<evidence type="ECO:0000256" key="2">
    <source>
        <dbReference type="ARBA" id="ARBA00022448"/>
    </source>
</evidence>
<comment type="similarity">
    <text evidence="1">Belongs to the ABC transporter superfamily.</text>
</comment>
<evidence type="ECO:0000256" key="4">
    <source>
        <dbReference type="ARBA" id="ARBA00022840"/>
    </source>
</evidence>
<dbReference type="InterPro" id="IPR003593">
    <property type="entry name" value="AAA+_ATPase"/>
</dbReference>
<feature type="domain" description="ABC transporter" evidence="5">
    <location>
        <begin position="6"/>
        <end position="231"/>
    </location>
</feature>
<evidence type="ECO:0000256" key="3">
    <source>
        <dbReference type="ARBA" id="ARBA00022741"/>
    </source>
</evidence>